<feature type="transmembrane region" description="Helical" evidence="8">
    <location>
        <begin position="742"/>
        <end position="762"/>
    </location>
</feature>
<protein>
    <submittedName>
        <fullName evidence="10">ABCA1 protein</fullName>
    </submittedName>
</protein>
<dbReference type="PANTHER" id="PTHR19229:SF49">
    <property type="entry name" value="PHOSPHOLIPID-TRANSPORTING ATPASE ABCA7"/>
    <property type="match status" value="1"/>
</dbReference>
<feature type="transmembrane region" description="Helical" evidence="8">
    <location>
        <begin position="23"/>
        <end position="42"/>
    </location>
</feature>
<feature type="domain" description="ABC transporter" evidence="9">
    <location>
        <begin position="897"/>
        <end position="1128"/>
    </location>
</feature>
<name>A0A851REZ9_TYCCO</name>
<feature type="transmembrane region" description="Helical" evidence="8">
    <location>
        <begin position="1768"/>
        <end position="1788"/>
    </location>
</feature>
<keyword evidence="5 8" id="KW-1133">Transmembrane helix</keyword>
<evidence type="ECO:0000256" key="5">
    <source>
        <dbReference type="ARBA" id="ARBA00022989"/>
    </source>
</evidence>
<evidence type="ECO:0000256" key="4">
    <source>
        <dbReference type="ARBA" id="ARBA00022840"/>
    </source>
</evidence>
<dbReference type="GO" id="GO:0016887">
    <property type="term" value="F:ATP hydrolysis activity"/>
    <property type="evidence" value="ECO:0007669"/>
    <property type="project" value="InterPro"/>
</dbReference>
<evidence type="ECO:0000313" key="11">
    <source>
        <dbReference type="Proteomes" id="UP000631545"/>
    </source>
</evidence>
<dbReference type="InterPro" id="IPR056264">
    <property type="entry name" value="R2_ABCA1-4-like"/>
</dbReference>
<dbReference type="Pfam" id="PF23321">
    <property type="entry name" value="R1_ABCA1"/>
    <property type="match status" value="1"/>
</dbReference>
<keyword evidence="6 8" id="KW-0472">Membrane</keyword>
<dbReference type="SMART" id="SM00382">
    <property type="entry name" value="AAA"/>
    <property type="match status" value="2"/>
</dbReference>
<dbReference type="Gene3D" id="3.40.50.300">
    <property type="entry name" value="P-loop containing nucleotide triphosphate hydrolases"/>
    <property type="match status" value="2"/>
</dbReference>
<reference evidence="10" key="1">
    <citation type="submission" date="2019-09" db="EMBL/GenBank/DDBJ databases">
        <title>Bird 10,000 Genomes (B10K) Project - Family phase.</title>
        <authorList>
            <person name="Zhang G."/>
        </authorList>
    </citation>
    <scope>NUCLEOTIDE SEQUENCE</scope>
    <source>
        <strain evidence="10">OUT-0024</strain>
        <tissue evidence="10">Muscle</tissue>
    </source>
</reference>
<dbReference type="Pfam" id="PF00005">
    <property type="entry name" value="ABC_tran"/>
    <property type="match status" value="2"/>
</dbReference>
<keyword evidence="2 8" id="KW-0812">Transmembrane</keyword>
<evidence type="ECO:0000259" key="9">
    <source>
        <dbReference type="PROSITE" id="PS50893"/>
    </source>
</evidence>
<evidence type="ECO:0000256" key="2">
    <source>
        <dbReference type="ARBA" id="ARBA00022692"/>
    </source>
</evidence>
<feature type="region of interest" description="Disordered" evidence="7">
    <location>
        <begin position="2307"/>
        <end position="2342"/>
    </location>
</feature>
<dbReference type="PANTHER" id="PTHR19229">
    <property type="entry name" value="ATP-BINDING CASSETTE TRANSPORTER SUBFAMILY A ABCA"/>
    <property type="match status" value="1"/>
</dbReference>
<sequence length="2342" mass="256990">MAVGTQLGLLLWKNFTYRRRQRIQLAIEILWPLFLFLILISVRRSHPPFKQHECHFPNKALPSAGTLPWLQGIICNLNNPCFRHPTAGEAPGVVGNFGGSILSRLLSEARQVLQRGHGQRLLRSFARLLPALRQLRDTLPVREYLREDETFSRFLRTNTSLPPALVDELMGARLSPRIVSEQLSSDLGGITGTVEALGSFLRDAASLMEEVHPSLPCPLHTPTVSLGPPVPQCPCPLSSHSPQVSSMTSLAKLRQELVGLRALNTSRGAFTALSRIACGHPEGGGLRIPSLNWYEDNDVKAFLDRNSSEQRPVASGSTSPFCRELLRSLESSPLSQIFWRGIKPLFVGKILYTPPGPGPDSVMAEVSGGCGGPGGVREVSSQTCLTSLTQVNRTFRELAVLGELGGAWQELGPRIYTLLNSSLEVQVLQDLLLAPSTAQLLDGFLNGTSWKLPELATFLVGPAGGPNLTWHQVYADVDAVLGTLSQFMECVCLDKIEAVATEEQLVARALELLEEQQFWAAVVFQPPINATAPGLPPHVRYKIRMDIDDVTRTNKIKDRFWDPGPAADPFSDLRYIWGGFIYIQDLVEQAVVRVQTGAAPRTGVYVQQMPYPCYVDDVFLRVLNRSLPLFMTLAWIYSVAMIIKGVVHEKETRLKETMKTMGLSSGILWLSWFLSSFIPFLLSSALLVLILKAGCRSQGTAWLGNILPYSDPAVIFLFLGTFLVATISQCFLISTFFPRANLASACGGIIYFSLYLPYVLCVAWRDYITFPIRVLVSLLSPVAFGFGCDYFSLYEEQGVGIQWHNLAASPVPGDPYSFAAAMGLLLLDALLYGLATWYLEGVFPGQYGIPKPWNFPFLKSYWFGESSLSGHLLYHTSPHAAPQVLVEEPPVELQPGVSIRNLVKVYGSSGCAAVNGLSLDFYEGQITSFLGHNGAGKTTTMSILTGLLPPTSGTAYILGWDIRSDIDSIRKSMGMCPQHNVLFDILTVEEHVWFYGRLKGLSEQQVQEEMEQLLQDTGLPHKRREQTRNLSGGMQRKLSVAIAFVGGSRVVILDEPTAGVDPFSRRSIWELLLKYRKGRTIILSTHYMDEAELLGDRTAIISQGRLCCCGSPLFLKARLGTGYHLTLVKRERSGTGGSTGTVPSVTKKVIIPHRAASVSMPGTGGHWVLLWTLPVLPDVAQLSALIQKLVPGSRLVEDIGHEVLFVLPYSGARDGAFGELFRELDAHLGELGVSSYGISDTTLEEVPRGAVVRGLLGEPGARRGRSWGLFWGGLGAPACSIPSLPGWGDPLAPAPCQTLPVPAVEEPRETDLLRGPAGRDCGRVRGWALTCRQLRALFTKRMLHARRSTRGFLAQIVLPAVFVCIALLFSLIVPPFGKYPPLQLQPWMYGQQFTFFRCVPSPLPAVSPIPHCHQLTPVSPGSNDAPGDPDTARLLEALLAEPGFGTKCMKEEGKATGLCPPASHPDGFSAPPAPPSLLEVLRRGNWTQAEPSPPCQCSGPGAQRMLPECPEGAGGLPPPQVQRGTGDILQNLTGRNISDYLVKTYPQIIRQDLSSKFWEPHFSCRYGGFSLGAGSSQALPSAAEVDQAVLELRVLLNITQGSPSDQLLANLSRFIEGLDARRNIKVWFNNKGWHAMVSFLNVASNGLLRARLPPGTDPARFGITATNHPLNLTKEQLSEAALMATSVDVLVSICVIFAMSFVPASFVVFLIEERVSKAKHLQFVSGMKPITYWLGNFAWDMCNYLVPALLVILIFLCFQQESYVSSANLPSLVLLLLLYGWSITPLMYPASFLFSIPSTAYVALTCINLFIGINGSVATFVLELFVDQNLNDINRVLKKVFLIFPHFCLGRGLIDMVKNQAMADAFERFGDKRFVSPLSWDLAGKNMFAMAIEGIVFFLFTLLLQYHRFFLRLGPRALELPSLGDKDQDVARERARVGSVPSQGHLLLLKDLTKVYRRRKAPAVDRLCVAIPPGECFGLLGVNGAGKTSTFKMLTGDTEVTLGEAWLEGHSVLTDLQSVHQHMGYCPQFDAITDLLTGREHLEFYSRLRGIPEEETPRVKWVPCPPQPIGSPHTYPFCLSQVAQWGITALGLGLHADRPAGKYSGGNKRKLSTAIALLGCPPVVFLDEPTTGMDPQARRFLWERILGVIRDGRSVVLTSHSMEECEALCTRMAIMVNGRFRCLGSVQHLKNRFGDGYTVVVRVGGPGPAAVQTLLQQHFPGIVLREQHGGLLQYHLPARATSLATVFSLLATHRGPCHIEDYLVSQTTLDQVTREAGVRAGWPCPMVLSLIMPFLQVFMHFAQEQGDGDAGDVTAPGQDAAPSPRRRLSTFLEDDSYQESAV</sequence>
<feature type="transmembrane region" description="Helical" evidence="8">
    <location>
        <begin position="1800"/>
        <end position="1822"/>
    </location>
</feature>
<feature type="transmembrane region" description="Helical" evidence="8">
    <location>
        <begin position="774"/>
        <end position="793"/>
    </location>
</feature>
<dbReference type="GO" id="GO:0005319">
    <property type="term" value="F:lipid transporter activity"/>
    <property type="evidence" value="ECO:0007669"/>
    <property type="project" value="TreeGrafter"/>
</dbReference>
<feature type="transmembrane region" description="Helical" evidence="8">
    <location>
        <begin position="712"/>
        <end position="736"/>
    </location>
</feature>
<keyword evidence="4" id="KW-0067">ATP-binding</keyword>
<feature type="compositionally biased region" description="Acidic residues" evidence="7">
    <location>
        <begin position="2332"/>
        <end position="2342"/>
    </location>
</feature>
<evidence type="ECO:0000256" key="8">
    <source>
        <dbReference type="SAM" id="Phobius"/>
    </source>
</evidence>
<dbReference type="Proteomes" id="UP000631545">
    <property type="component" value="Unassembled WGS sequence"/>
</dbReference>
<dbReference type="FunFam" id="3.40.50.300:FF:000264">
    <property type="entry name" value="ATP-binding cassette, sub-family A (ABC1), member 1"/>
    <property type="match status" value="1"/>
</dbReference>
<evidence type="ECO:0000256" key="3">
    <source>
        <dbReference type="ARBA" id="ARBA00022741"/>
    </source>
</evidence>
<gene>
    <name evidence="10" type="primary">Abca1_3</name>
    <name evidence="10" type="ORF">CERCOR_R02324</name>
</gene>
<keyword evidence="3" id="KW-0547">Nucleotide-binding</keyword>
<dbReference type="InterPro" id="IPR003593">
    <property type="entry name" value="AAA+_ATPase"/>
</dbReference>
<dbReference type="InterPro" id="IPR013525">
    <property type="entry name" value="ABC2_TM"/>
</dbReference>
<dbReference type="GO" id="GO:0140359">
    <property type="term" value="F:ABC-type transporter activity"/>
    <property type="evidence" value="ECO:0007669"/>
    <property type="project" value="InterPro"/>
</dbReference>
<keyword evidence="11" id="KW-1185">Reference proteome</keyword>
<accession>A0A851REZ9</accession>
<feature type="non-terminal residue" evidence="10">
    <location>
        <position position="2342"/>
    </location>
</feature>
<dbReference type="InterPro" id="IPR017871">
    <property type="entry name" value="ABC_transporter-like_CS"/>
</dbReference>
<dbReference type="SUPFAM" id="SSF52540">
    <property type="entry name" value="P-loop containing nucleoside triphosphate hydrolases"/>
    <property type="match status" value="2"/>
</dbReference>
<feature type="transmembrane region" description="Helical" evidence="8">
    <location>
        <begin position="1887"/>
        <end position="1906"/>
    </location>
</feature>
<dbReference type="FunFam" id="3.40.50.300:FF:002470">
    <property type="entry name" value="ABC transporter, putative"/>
    <property type="match status" value="1"/>
</dbReference>
<evidence type="ECO:0000313" key="10">
    <source>
        <dbReference type="EMBL" id="NXC89890.1"/>
    </source>
</evidence>
<evidence type="ECO:0000256" key="1">
    <source>
        <dbReference type="ARBA" id="ARBA00004141"/>
    </source>
</evidence>
<dbReference type="EMBL" id="WBND01001011">
    <property type="protein sequence ID" value="NXC89890.1"/>
    <property type="molecule type" value="Genomic_DNA"/>
</dbReference>
<feature type="transmembrane region" description="Helical" evidence="8">
    <location>
        <begin position="1732"/>
        <end position="1756"/>
    </location>
</feature>
<feature type="transmembrane region" description="Helical" evidence="8">
    <location>
        <begin position="1351"/>
        <end position="1373"/>
    </location>
</feature>
<feature type="transmembrane region" description="Helical" evidence="8">
    <location>
        <begin position="627"/>
        <end position="647"/>
    </location>
</feature>
<feature type="transmembrane region" description="Helical" evidence="8">
    <location>
        <begin position="1689"/>
        <end position="1711"/>
    </location>
</feature>
<comment type="caution">
    <text evidence="10">The sequence shown here is derived from an EMBL/GenBank/DDBJ whole genome shotgun (WGS) entry which is preliminary data.</text>
</comment>
<feature type="transmembrane region" description="Helical" evidence="8">
    <location>
        <begin position="667"/>
        <end position="691"/>
    </location>
</feature>
<dbReference type="PROSITE" id="PS50893">
    <property type="entry name" value="ABC_TRANSPORTER_2"/>
    <property type="match status" value="2"/>
</dbReference>
<dbReference type="GO" id="GO:0005524">
    <property type="term" value="F:ATP binding"/>
    <property type="evidence" value="ECO:0007669"/>
    <property type="project" value="UniProtKB-KW"/>
</dbReference>
<feature type="transmembrane region" description="Helical" evidence="8">
    <location>
        <begin position="816"/>
        <end position="839"/>
    </location>
</feature>
<dbReference type="InterPro" id="IPR003439">
    <property type="entry name" value="ABC_transporter-like_ATP-bd"/>
</dbReference>
<organism evidence="10 11">
    <name type="scientific">Tychaedon coryphoeus</name>
    <name type="common">Karoo scrub-robin</name>
    <name type="synonym">Erythropygia coryphaeus</name>
    <dbReference type="NCBI Taxonomy" id="614051"/>
    <lineage>
        <taxon>Eukaryota</taxon>
        <taxon>Metazoa</taxon>
        <taxon>Chordata</taxon>
        <taxon>Craniata</taxon>
        <taxon>Vertebrata</taxon>
        <taxon>Euteleostomi</taxon>
        <taxon>Archelosauria</taxon>
        <taxon>Archosauria</taxon>
        <taxon>Dinosauria</taxon>
        <taxon>Saurischia</taxon>
        <taxon>Theropoda</taxon>
        <taxon>Coelurosauria</taxon>
        <taxon>Aves</taxon>
        <taxon>Neognathae</taxon>
        <taxon>Neoaves</taxon>
        <taxon>Telluraves</taxon>
        <taxon>Australaves</taxon>
        <taxon>Passeriformes</taxon>
        <taxon>Muscicapidae</taxon>
        <taxon>Cercotrichas</taxon>
    </lineage>
</organism>
<dbReference type="CDD" id="cd03263">
    <property type="entry name" value="ABC_subfamily_A"/>
    <property type="match status" value="2"/>
</dbReference>
<proteinExistence type="predicted"/>
<comment type="subcellular location">
    <subcellularLocation>
        <location evidence="1">Membrane</location>
        <topology evidence="1">Multi-pass membrane protein</topology>
    </subcellularLocation>
</comment>
<feature type="domain" description="ABC transporter" evidence="9">
    <location>
        <begin position="1947"/>
        <end position="2202"/>
    </location>
</feature>
<dbReference type="GO" id="GO:0016020">
    <property type="term" value="C:membrane"/>
    <property type="evidence" value="ECO:0007669"/>
    <property type="project" value="UniProtKB-SubCell"/>
</dbReference>
<dbReference type="PROSITE" id="PS00211">
    <property type="entry name" value="ABC_TRANSPORTER_1"/>
    <property type="match status" value="1"/>
</dbReference>
<feature type="non-terminal residue" evidence="10">
    <location>
        <position position="1"/>
    </location>
</feature>
<evidence type="ECO:0000256" key="6">
    <source>
        <dbReference type="ARBA" id="ARBA00023136"/>
    </source>
</evidence>
<dbReference type="InterPro" id="IPR026082">
    <property type="entry name" value="ABCA"/>
</dbReference>
<evidence type="ECO:0000256" key="7">
    <source>
        <dbReference type="SAM" id="MobiDB-lite"/>
    </source>
</evidence>
<dbReference type="Pfam" id="PF12698">
    <property type="entry name" value="ABC2_membrane_3"/>
    <property type="match status" value="2"/>
</dbReference>
<dbReference type="InterPro" id="IPR027417">
    <property type="entry name" value="P-loop_NTPase"/>
</dbReference>